<evidence type="ECO:0000313" key="7">
    <source>
        <dbReference type="EMBL" id="QSZ30392.1"/>
    </source>
</evidence>
<keyword evidence="3" id="KW-0862">Zinc</keyword>
<dbReference type="Gene3D" id="3.30.40.10">
    <property type="entry name" value="Zinc/RING finger domain, C3HC4 (zinc finger)"/>
    <property type="match status" value="1"/>
</dbReference>
<dbReference type="AlphaFoldDB" id="A0A8A3P0E9"/>
<feature type="region of interest" description="Disordered" evidence="5">
    <location>
        <begin position="247"/>
        <end position="347"/>
    </location>
</feature>
<proteinExistence type="predicted"/>
<feature type="compositionally biased region" description="Polar residues" evidence="5">
    <location>
        <begin position="173"/>
        <end position="201"/>
    </location>
</feature>
<dbReference type="PROSITE" id="PS50089">
    <property type="entry name" value="ZF_RING_2"/>
    <property type="match status" value="1"/>
</dbReference>
<keyword evidence="1" id="KW-0479">Metal-binding</keyword>
<organism evidence="7 8">
    <name type="scientific">Monilinia vaccinii-corymbosi</name>
    <dbReference type="NCBI Taxonomy" id="61207"/>
    <lineage>
        <taxon>Eukaryota</taxon>
        <taxon>Fungi</taxon>
        <taxon>Dikarya</taxon>
        <taxon>Ascomycota</taxon>
        <taxon>Pezizomycotina</taxon>
        <taxon>Leotiomycetes</taxon>
        <taxon>Helotiales</taxon>
        <taxon>Sclerotiniaceae</taxon>
        <taxon>Monilinia</taxon>
    </lineage>
</organism>
<feature type="domain" description="RING-type" evidence="6">
    <location>
        <begin position="522"/>
        <end position="561"/>
    </location>
</feature>
<keyword evidence="8" id="KW-1185">Reference proteome</keyword>
<feature type="compositionally biased region" description="Low complexity" evidence="5">
    <location>
        <begin position="138"/>
        <end position="161"/>
    </location>
</feature>
<evidence type="ECO:0000313" key="8">
    <source>
        <dbReference type="Proteomes" id="UP000672032"/>
    </source>
</evidence>
<evidence type="ECO:0000259" key="6">
    <source>
        <dbReference type="PROSITE" id="PS50089"/>
    </source>
</evidence>
<protein>
    <recommendedName>
        <fullName evidence="6">RING-type domain-containing protein</fullName>
    </recommendedName>
</protein>
<evidence type="ECO:0000256" key="5">
    <source>
        <dbReference type="SAM" id="MobiDB-lite"/>
    </source>
</evidence>
<evidence type="ECO:0000256" key="4">
    <source>
        <dbReference type="PROSITE-ProRule" id="PRU00175"/>
    </source>
</evidence>
<dbReference type="GO" id="GO:0005737">
    <property type="term" value="C:cytoplasm"/>
    <property type="evidence" value="ECO:0007669"/>
    <property type="project" value="TreeGrafter"/>
</dbReference>
<dbReference type="OrthoDB" id="3553209at2759"/>
<dbReference type="InterPro" id="IPR013083">
    <property type="entry name" value="Znf_RING/FYVE/PHD"/>
</dbReference>
<dbReference type="PANTHER" id="PTHR15710:SF243">
    <property type="entry name" value="E3 UBIQUITIN-PROTEIN LIGASE PRAJA-2 ISOFORM X1"/>
    <property type="match status" value="1"/>
</dbReference>
<evidence type="ECO:0000256" key="1">
    <source>
        <dbReference type="ARBA" id="ARBA00022723"/>
    </source>
</evidence>
<dbReference type="Proteomes" id="UP000672032">
    <property type="component" value="Chromosome 1"/>
</dbReference>
<feature type="compositionally biased region" description="Basic and acidic residues" evidence="5">
    <location>
        <begin position="468"/>
        <end position="488"/>
    </location>
</feature>
<evidence type="ECO:0000256" key="3">
    <source>
        <dbReference type="ARBA" id="ARBA00022833"/>
    </source>
</evidence>
<dbReference type="PANTHER" id="PTHR15710">
    <property type="entry name" value="E3 UBIQUITIN-PROTEIN LIGASE PRAJA"/>
    <property type="match status" value="1"/>
</dbReference>
<dbReference type="GO" id="GO:0008270">
    <property type="term" value="F:zinc ion binding"/>
    <property type="evidence" value="ECO:0007669"/>
    <property type="project" value="UniProtKB-KW"/>
</dbReference>
<feature type="compositionally biased region" description="Polar residues" evidence="5">
    <location>
        <begin position="247"/>
        <end position="261"/>
    </location>
</feature>
<gene>
    <name evidence="7" type="ORF">DSL72_004915</name>
</gene>
<feature type="compositionally biased region" description="Polar residues" evidence="5">
    <location>
        <begin position="452"/>
        <end position="464"/>
    </location>
</feature>
<sequence>MPGIMNLLRKIARTITGACHMRKTNGKMVAHNENYSRESISLAYSELFGPDEEDQTSSEFSERQLSRSMDLDRLDHIPSVTRAHSTSPRVVVPVQSASEEPQVTRPLRPAPHHPRGNTGEQSDLISPRVVSNPEPRALRSSASSGVISSSSRPRVVSAPQPAFRSRIPIAAGSNLTGRNSQSQLRQQTSIMAQAQPASENSELPVHHLHPMYRSQASPAVRCNPRVVSSSHSISLPRHAIIHEYTSSSHVTQASEGSSSSTNDHRTTNSGARANSARESSSDDDRATNGRTIISDALPVARQRPRPAISRARARARFSSPSRPRNSTRARTSSSPSPPRTSRPQQYGNASEYLDQRLHSGRERAAAGMAPLPTEPYLAHRLDAAGSRGLASRAADADLAYTYTYTAHTSTGTSTGTFIGERLRSRRARRGMTRSPGMLNLRAAGAGADAGAPTQSSSTLHTTIPTRGGDNENHLVRPHQDERADPRRHAIHREARDIDRITFIKALLVRVPSAQSEDTMCFCKEEYSRLHKAVKMPFCRHVFGKHCIVEWLRCHNTCPLCRGELDLPPKESV</sequence>
<feature type="compositionally biased region" description="Low complexity" evidence="5">
    <location>
        <begin position="305"/>
        <end position="334"/>
    </location>
</feature>
<accession>A0A8A3P0E9</accession>
<dbReference type="EMBL" id="CP063405">
    <property type="protein sequence ID" value="QSZ30392.1"/>
    <property type="molecule type" value="Genomic_DNA"/>
</dbReference>
<evidence type="ECO:0000256" key="2">
    <source>
        <dbReference type="ARBA" id="ARBA00022771"/>
    </source>
</evidence>
<dbReference type="InterPro" id="IPR001841">
    <property type="entry name" value="Znf_RING"/>
</dbReference>
<name>A0A8A3P0E9_9HELO</name>
<feature type="compositionally biased region" description="Basic and acidic residues" evidence="5">
    <location>
        <begin position="60"/>
        <end position="76"/>
    </location>
</feature>
<reference evidence="7" key="1">
    <citation type="submission" date="2020-10" db="EMBL/GenBank/DDBJ databases">
        <title>Genome Sequence of Monilinia vaccinii-corymbosi Sheds Light on Mummy Berry Disease Infection of Blueberry and Mating Type.</title>
        <authorList>
            <person name="Yow A.G."/>
            <person name="Zhang Y."/>
            <person name="Bansal K."/>
            <person name="Eacker S.M."/>
            <person name="Sullivan S."/>
            <person name="Liachko I."/>
            <person name="Cubeta M.A."/>
            <person name="Rollins J.A."/>
            <person name="Ashrafi H."/>
        </authorList>
    </citation>
    <scope>NUCLEOTIDE SEQUENCE</scope>
    <source>
        <strain evidence="7">RL-1</strain>
    </source>
</reference>
<keyword evidence="2 4" id="KW-0863">Zinc-finger</keyword>
<dbReference type="GO" id="GO:0016567">
    <property type="term" value="P:protein ubiquitination"/>
    <property type="evidence" value="ECO:0007669"/>
    <property type="project" value="TreeGrafter"/>
</dbReference>
<feature type="region of interest" description="Disordered" evidence="5">
    <location>
        <begin position="446"/>
        <end position="488"/>
    </location>
</feature>
<dbReference type="GO" id="GO:0061630">
    <property type="term" value="F:ubiquitin protein ligase activity"/>
    <property type="evidence" value="ECO:0007669"/>
    <property type="project" value="TreeGrafter"/>
</dbReference>
<dbReference type="SUPFAM" id="SSF57850">
    <property type="entry name" value="RING/U-box"/>
    <property type="match status" value="1"/>
</dbReference>
<feature type="region of interest" description="Disordered" evidence="5">
    <location>
        <begin position="50"/>
        <end position="201"/>
    </location>
</feature>
<dbReference type="Pfam" id="PF13639">
    <property type="entry name" value="zf-RING_2"/>
    <property type="match status" value="1"/>
</dbReference>